<protein>
    <submittedName>
        <fullName evidence="1">Uncharacterized protein</fullName>
    </submittedName>
</protein>
<gene>
    <name evidence="1" type="ORF">S01H4_55824</name>
</gene>
<feature type="non-terminal residue" evidence="1">
    <location>
        <position position="247"/>
    </location>
</feature>
<comment type="caution">
    <text evidence="1">The sequence shown here is derived from an EMBL/GenBank/DDBJ whole genome shotgun (WGS) entry which is preliminary data.</text>
</comment>
<feature type="non-terminal residue" evidence="1">
    <location>
        <position position="1"/>
    </location>
</feature>
<proteinExistence type="predicted"/>
<sequence length="247" mass="27637">KSESGGAGQVHNFPSVHFRKNVSLSLDMSDYEITAASLEVFFNASVENTVDTPGDSPLPQEAIWDSATFYVEIADLNLSYAFRVAENKTSDLGQDLPPILTINDRELTYVSENDLITALNLALEKDNSHSDFTIIMGIDIYCEDNDFPDHDEWNALIFNSFNLTFNYERKVDQFSSISWNQIGNTISGSNIHVSDANLKFRYRIDQAWPASLSPFSEIKIIINDNPHPETIRLSSATTSWQDAKVGG</sequence>
<dbReference type="EMBL" id="BART01032269">
    <property type="protein sequence ID" value="GAH09154.1"/>
    <property type="molecule type" value="Genomic_DNA"/>
</dbReference>
<name>X1DW37_9ZZZZ</name>
<reference evidence="1" key="1">
    <citation type="journal article" date="2014" name="Front. Microbiol.">
        <title>High frequency of phylogenetically diverse reductive dehalogenase-homologous genes in deep subseafloor sedimentary metagenomes.</title>
        <authorList>
            <person name="Kawai M."/>
            <person name="Futagami T."/>
            <person name="Toyoda A."/>
            <person name="Takaki Y."/>
            <person name="Nishi S."/>
            <person name="Hori S."/>
            <person name="Arai W."/>
            <person name="Tsubouchi T."/>
            <person name="Morono Y."/>
            <person name="Uchiyama I."/>
            <person name="Ito T."/>
            <person name="Fujiyama A."/>
            <person name="Inagaki F."/>
            <person name="Takami H."/>
        </authorList>
    </citation>
    <scope>NUCLEOTIDE SEQUENCE</scope>
    <source>
        <strain evidence="1">Expedition CK06-06</strain>
    </source>
</reference>
<accession>X1DW37</accession>
<dbReference type="AlphaFoldDB" id="X1DW37"/>
<organism evidence="1">
    <name type="scientific">marine sediment metagenome</name>
    <dbReference type="NCBI Taxonomy" id="412755"/>
    <lineage>
        <taxon>unclassified sequences</taxon>
        <taxon>metagenomes</taxon>
        <taxon>ecological metagenomes</taxon>
    </lineage>
</organism>
<evidence type="ECO:0000313" key="1">
    <source>
        <dbReference type="EMBL" id="GAH09154.1"/>
    </source>
</evidence>